<reference evidence="2" key="2">
    <citation type="submission" date="2023-01" db="EMBL/GenBank/DDBJ databases">
        <title>Draft genome sequence of Paraferrimonas sedimenticola strain NBRC 101628.</title>
        <authorList>
            <person name="Sun Q."/>
            <person name="Mori K."/>
        </authorList>
    </citation>
    <scope>NUCLEOTIDE SEQUENCE</scope>
    <source>
        <strain evidence="2">NBRC 101628</strain>
    </source>
</reference>
<organism evidence="2 3">
    <name type="scientific">Paraferrimonas sedimenticola</name>
    <dbReference type="NCBI Taxonomy" id="375674"/>
    <lineage>
        <taxon>Bacteria</taxon>
        <taxon>Pseudomonadati</taxon>
        <taxon>Pseudomonadota</taxon>
        <taxon>Gammaproteobacteria</taxon>
        <taxon>Alteromonadales</taxon>
        <taxon>Ferrimonadaceae</taxon>
        <taxon>Paraferrimonas</taxon>
    </lineage>
</organism>
<dbReference type="AlphaFoldDB" id="A0AA37RZV1"/>
<dbReference type="Proteomes" id="UP001161422">
    <property type="component" value="Unassembled WGS sequence"/>
</dbReference>
<accession>A0AA37RZV1</accession>
<comment type="caution">
    <text evidence="2">The sequence shown here is derived from an EMBL/GenBank/DDBJ whole genome shotgun (WGS) entry which is preliminary data.</text>
</comment>
<keyword evidence="3" id="KW-1185">Reference proteome</keyword>
<sequence>MQKMVSAALLAALALVTTTANAKSTWIGMVGWDNAHLVKGGDIDPKAARSQRNQVDLIAHGVNLQFAGMTWENTTGLKVNLDGKLTVGRNWAYGYWNDNWGMSVDLIKGDWQGTGPSIAAAGLAYKNCSGALCFRVNPTLARVRVKTGAGDIISNGHQLNLRLDYAVNDRLSLRFHPQYQSFQDDRVGSTVKFELSATVNLSEDKRHKLILMNETYLVNNANTDGRTRWVGENSPLPGLVPGTEANYKVRYAYVF</sequence>
<feature type="chain" id="PRO_5041272693" evidence="1">
    <location>
        <begin position="23"/>
        <end position="255"/>
    </location>
</feature>
<evidence type="ECO:0000313" key="2">
    <source>
        <dbReference type="EMBL" id="GLP98114.1"/>
    </source>
</evidence>
<reference evidence="2" key="1">
    <citation type="journal article" date="2014" name="Int. J. Syst. Evol. Microbiol.">
        <title>Complete genome sequence of Corynebacterium casei LMG S-19264T (=DSM 44701T), isolated from a smear-ripened cheese.</title>
        <authorList>
            <consortium name="US DOE Joint Genome Institute (JGI-PGF)"/>
            <person name="Walter F."/>
            <person name="Albersmeier A."/>
            <person name="Kalinowski J."/>
            <person name="Ruckert C."/>
        </authorList>
    </citation>
    <scope>NUCLEOTIDE SEQUENCE</scope>
    <source>
        <strain evidence="2">NBRC 101628</strain>
    </source>
</reference>
<keyword evidence="1" id="KW-0732">Signal</keyword>
<gene>
    <name evidence="2" type="ORF">GCM10007895_34210</name>
</gene>
<dbReference type="EMBL" id="BSNC01000019">
    <property type="protein sequence ID" value="GLP98114.1"/>
    <property type="molecule type" value="Genomic_DNA"/>
</dbReference>
<protein>
    <submittedName>
        <fullName evidence="2">Uncharacterized protein</fullName>
    </submittedName>
</protein>
<name>A0AA37RZV1_9GAMM</name>
<evidence type="ECO:0000256" key="1">
    <source>
        <dbReference type="SAM" id="SignalP"/>
    </source>
</evidence>
<evidence type="ECO:0000313" key="3">
    <source>
        <dbReference type="Proteomes" id="UP001161422"/>
    </source>
</evidence>
<proteinExistence type="predicted"/>
<dbReference type="RefSeq" id="WP_095504443.1">
    <property type="nucleotide sequence ID" value="NZ_BSNC01000019.1"/>
</dbReference>
<feature type="signal peptide" evidence="1">
    <location>
        <begin position="1"/>
        <end position="22"/>
    </location>
</feature>